<dbReference type="Gene3D" id="2.170.16.10">
    <property type="entry name" value="Hedgehog/Intein (Hint) domain"/>
    <property type="match status" value="1"/>
</dbReference>
<protein>
    <submittedName>
        <fullName evidence="2">Hemolysin-type calcium-binding protein</fullName>
    </submittedName>
</protein>
<dbReference type="PROSITE" id="PS50817">
    <property type="entry name" value="INTEIN_N_TER"/>
    <property type="match status" value="1"/>
</dbReference>
<dbReference type="InterPro" id="IPR036844">
    <property type="entry name" value="Hint_dom_sf"/>
</dbReference>
<comment type="caution">
    <text evidence="2">The sequence shown here is derived from an EMBL/GenBank/DDBJ whole genome shotgun (WGS) entry which is preliminary data.</text>
</comment>
<sequence length="356" mass="38867">MMGTGFRGTFVISWSQTDIDGLKAAPVSSLAVGAAWSWKGDAVRVDGPTSLLRLDQADGEADIRRRAARMVRRLVGAAVADTRRPGDIEVSHPLADSSFVVTDGAQSYTVTLIEVAPDTAPLLMFVDELPPRSCDLWIVHHTLEPRLMQAESAEQGGGVICFTPGTRLTTPDGFVRVEDLREGDWVQTKDSGAQQVQWIGSRRMSGARLFAMPRLRPIRIRAGAFGIERPDEEFLVSPEHRMVVRGAVAQSLFNTSEVLVAARDLINGSTVVLDSQAREVTYVHLLLPRHEVLFANGVETESFHPASTALTTLAEGDRLRLQRHLPGVSENPNVYGGYARRNLTPSEAAILMHEAA</sequence>
<dbReference type="SUPFAM" id="SSF51294">
    <property type="entry name" value="Hedgehog/intein (Hint) domain"/>
    <property type="match status" value="1"/>
</dbReference>
<gene>
    <name evidence="2" type="ORF">DU478_13555</name>
</gene>
<dbReference type="EMBL" id="QPMK01000010">
    <property type="protein sequence ID" value="RDD65695.1"/>
    <property type="molecule type" value="Genomic_DNA"/>
</dbReference>
<proteinExistence type="predicted"/>
<dbReference type="InterPro" id="IPR028992">
    <property type="entry name" value="Hedgehog/Intein_dom"/>
</dbReference>
<accession>A0A369TMM7</accession>
<reference evidence="2 3" key="1">
    <citation type="submission" date="2018-07" db="EMBL/GenBank/DDBJ databases">
        <title>Thalassococcus profundi sp. nov., a marine bacterium isolated from deep seawater of Okinawa Trough.</title>
        <authorList>
            <person name="Yu M."/>
        </authorList>
    </citation>
    <scope>NUCLEOTIDE SEQUENCE [LARGE SCALE GENOMIC DNA]</scope>
    <source>
        <strain evidence="2 3">WRAS1</strain>
    </source>
</reference>
<dbReference type="Proteomes" id="UP000253977">
    <property type="component" value="Unassembled WGS sequence"/>
</dbReference>
<dbReference type="CDD" id="cd00081">
    <property type="entry name" value="Hint"/>
    <property type="match status" value="1"/>
</dbReference>
<dbReference type="AlphaFoldDB" id="A0A369TMM7"/>
<dbReference type="InterPro" id="IPR006141">
    <property type="entry name" value="Intein_N"/>
</dbReference>
<evidence type="ECO:0000313" key="3">
    <source>
        <dbReference type="Proteomes" id="UP000253977"/>
    </source>
</evidence>
<name>A0A369TMM7_9RHOB</name>
<dbReference type="OrthoDB" id="6305173at2"/>
<organism evidence="2 3">
    <name type="scientific">Thalassococcus profundi</name>
    <dbReference type="NCBI Taxonomy" id="2282382"/>
    <lineage>
        <taxon>Bacteria</taxon>
        <taxon>Pseudomonadati</taxon>
        <taxon>Pseudomonadota</taxon>
        <taxon>Alphaproteobacteria</taxon>
        <taxon>Rhodobacterales</taxon>
        <taxon>Roseobacteraceae</taxon>
        <taxon>Thalassococcus</taxon>
    </lineage>
</organism>
<evidence type="ECO:0000313" key="2">
    <source>
        <dbReference type="EMBL" id="RDD65695.1"/>
    </source>
</evidence>
<dbReference type="Pfam" id="PF13403">
    <property type="entry name" value="Hint_2"/>
    <property type="match status" value="1"/>
</dbReference>
<keyword evidence="3" id="KW-1185">Reference proteome</keyword>
<dbReference type="GO" id="GO:0016539">
    <property type="term" value="P:intein-mediated protein splicing"/>
    <property type="evidence" value="ECO:0007669"/>
    <property type="project" value="InterPro"/>
</dbReference>
<feature type="domain" description="Hedgehog/Intein (Hint)" evidence="1">
    <location>
        <begin position="160"/>
        <end position="306"/>
    </location>
</feature>
<evidence type="ECO:0000259" key="1">
    <source>
        <dbReference type="Pfam" id="PF13403"/>
    </source>
</evidence>